<keyword evidence="3" id="KW-1185">Reference proteome</keyword>
<protein>
    <submittedName>
        <fullName evidence="2">Uncharacterized protein</fullName>
    </submittedName>
</protein>
<dbReference type="Proteomes" id="UP000005239">
    <property type="component" value="Unassembled WGS sequence"/>
</dbReference>
<reference evidence="2" key="2">
    <citation type="submission" date="2022-06" db="UniProtKB">
        <authorList>
            <consortium name="EnsemblMetazoa"/>
        </authorList>
    </citation>
    <scope>IDENTIFICATION</scope>
    <source>
        <strain evidence="2">PS312</strain>
    </source>
</reference>
<accession>A0A2A6B9L9</accession>
<feature type="compositionally biased region" description="Basic and acidic residues" evidence="1">
    <location>
        <begin position="121"/>
        <end position="151"/>
    </location>
</feature>
<gene>
    <name evidence="2" type="primary">WBGene00282292</name>
</gene>
<evidence type="ECO:0000313" key="2">
    <source>
        <dbReference type="EnsemblMetazoa" id="PPA43923.1"/>
    </source>
</evidence>
<dbReference type="EnsemblMetazoa" id="PPA43923.1">
    <property type="protein sequence ID" value="PPA43923.1"/>
    <property type="gene ID" value="WBGene00282292"/>
</dbReference>
<evidence type="ECO:0000256" key="1">
    <source>
        <dbReference type="SAM" id="MobiDB-lite"/>
    </source>
</evidence>
<sequence length="151" mass="17237">MDDQERGEESTIQQQSGRDGRPHLRNGPRLATQWEESSGNDEEAWYHRTERRVRKDERVKKPLSDSLSRSVFLSALLSHLLRYAFSEIRRPLGGSLKIVEREATGGGKEGGKEGGIARWGGRKEGRGGEEDEEEAKRREWLPSHRRTDEGI</sequence>
<organism evidence="2 3">
    <name type="scientific">Pristionchus pacificus</name>
    <name type="common">Parasitic nematode worm</name>
    <dbReference type="NCBI Taxonomy" id="54126"/>
    <lineage>
        <taxon>Eukaryota</taxon>
        <taxon>Metazoa</taxon>
        <taxon>Ecdysozoa</taxon>
        <taxon>Nematoda</taxon>
        <taxon>Chromadorea</taxon>
        <taxon>Rhabditida</taxon>
        <taxon>Rhabditina</taxon>
        <taxon>Diplogasteromorpha</taxon>
        <taxon>Diplogasteroidea</taxon>
        <taxon>Neodiplogasteridae</taxon>
        <taxon>Pristionchus</taxon>
    </lineage>
</organism>
<feature type="region of interest" description="Disordered" evidence="1">
    <location>
        <begin position="102"/>
        <end position="151"/>
    </location>
</feature>
<evidence type="ECO:0000313" key="3">
    <source>
        <dbReference type="Proteomes" id="UP000005239"/>
    </source>
</evidence>
<reference evidence="3" key="1">
    <citation type="journal article" date="2008" name="Nat. Genet.">
        <title>The Pristionchus pacificus genome provides a unique perspective on nematode lifestyle and parasitism.</title>
        <authorList>
            <person name="Dieterich C."/>
            <person name="Clifton S.W."/>
            <person name="Schuster L.N."/>
            <person name="Chinwalla A."/>
            <person name="Delehaunty K."/>
            <person name="Dinkelacker I."/>
            <person name="Fulton L."/>
            <person name="Fulton R."/>
            <person name="Godfrey J."/>
            <person name="Minx P."/>
            <person name="Mitreva M."/>
            <person name="Roeseler W."/>
            <person name="Tian H."/>
            <person name="Witte H."/>
            <person name="Yang S.P."/>
            <person name="Wilson R.K."/>
            <person name="Sommer R.J."/>
        </authorList>
    </citation>
    <scope>NUCLEOTIDE SEQUENCE [LARGE SCALE GENOMIC DNA]</scope>
    <source>
        <strain evidence="3">PS312</strain>
    </source>
</reference>
<name>A0A2A6B9L9_PRIPA</name>
<accession>A0A8R1Z1U6</accession>
<proteinExistence type="predicted"/>
<feature type="compositionally biased region" description="Gly residues" evidence="1">
    <location>
        <begin position="104"/>
        <end position="118"/>
    </location>
</feature>
<feature type="region of interest" description="Disordered" evidence="1">
    <location>
        <begin position="1"/>
        <end position="44"/>
    </location>
</feature>
<dbReference type="AlphaFoldDB" id="A0A2A6B9L9"/>